<name>A0ABW2LE16_9BACT</name>
<accession>A0ABW2LE16</accession>
<evidence type="ECO:0000256" key="1">
    <source>
        <dbReference type="SAM" id="SignalP"/>
    </source>
</evidence>
<dbReference type="EMBL" id="JBHTBS010000011">
    <property type="protein sequence ID" value="MFC7339021.1"/>
    <property type="molecule type" value="Genomic_DNA"/>
</dbReference>
<protein>
    <submittedName>
        <fullName evidence="2">Uncharacterized protein</fullName>
    </submittedName>
</protein>
<keyword evidence="1" id="KW-0732">Signal</keyword>
<dbReference type="Proteomes" id="UP001596472">
    <property type="component" value="Unassembled WGS sequence"/>
</dbReference>
<evidence type="ECO:0000313" key="3">
    <source>
        <dbReference type="Proteomes" id="UP001596472"/>
    </source>
</evidence>
<dbReference type="RefSeq" id="WP_379715091.1">
    <property type="nucleotide sequence ID" value="NZ_JBHTBS010000011.1"/>
</dbReference>
<gene>
    <name evidence="2" type="ORF">ACFQY0_17630</name>
</gene>
<organism evidence="2 3">
    <name type="scientific">Haloferula chungangensis</name>
    <dbReference type="NCBI Taxonomy" id="1048331"/>
    <lineage>
        <taxon>Bacteria</taxon>
        <taxon>Pseudomonadati</taxon>
        <taxon>Verrucomicrobiota</taxon>
        <taxon>Verrucomicrobiia</taxon>
        <taxon>Verrucomicrobiales</taxon>
        <taxon>Verrucomicrobiaceae</taxon>
        <taxon>Haloferula</taxon>
    </lineage>
</organism>
<reference evidence="3" key="1">
    <citation type="journal article" date="2019" name="Int. J. Syst. Evol. Microbiol.">
        <title>The Global Catalogue of Microorganisms (GCM) 10K type strain sequencing project: providing services to taxonomists for standard genome sequencing and annotation.</title>
        <authorList>
            <consortium name="The Broad Institute Genomics Platform"/>
            <consortium name="The Broad Institute Genome Sequencing Center for Infectious Disease"/>
            <person name="Wu L."/>
            <person name="Ma J."/>
        </authorList>
    </citation>
    <scope>NUCLEOTIDE SEQUENCE [LARGE SCALE GENOMIC DNA]</scope>
    <source>
        <strain evidence="3">CGMCC 4.1467</strain>
    </source>
</reference>
<keyword evidence="3" id="KW-1185">Reference proteome</keyword>
<proteinExistence type="predicted"/>
<feature type="signal peptide" evidence="1">
    <location>
        <begin position="1"/>
        <end position="19"/>
    </location>
</feature>
<comment type="caution">
    <text evidence="2">The sequence shown here is derived from an EMBL/GenBank/DDBJ whole genome shotgun (WGS) entry which is preliminary data.</text>
</comment>
<sequence>MIAPRFFRQALAFVIAVTAANGEAPMTAPAKAEQLLTLDNGTARIGIDRNKGGSITWLSFAASPDVPMVRNQRKRSCDFSQLLDLKMVGREGFEPS</sequence>
<evidence type="ECO:0000313" key="2">
    <source>
        <dbReference type="EMBL" id="MFC7339021.1"/>
    </source>
</evidence>
<feature type="chain" id="PRO_5046164740" evidence="1">
    <location>
        <begin position="20"/>
        <end position="96"/>
    </location>
</feature>